<dbReference type="Gene3D" id="3.40.50.920">
    <property type="match status" value="1"/>
</dbReference>
<dbReference type="GO" id="GO:0022900">
    <property type="term" value="P:electron transport chain"/>
    <property type="evidence" value="ECO:0007669"/>
    <property type="project" value="InterPro"/>
</dbReference>
<sequence length="1359" mass="145513">MVSAVTLGCNSTRIHVATHCAGQRRALVPRPLSTRLSPAGFSRVPKPLQDRESRAVTVRFKENGNSGAQPARSPSPTRQEPSSKDKAVNKAIDGNEATANVAYAMSDVSFIYPITPATPMGEHVDVWASEGRVNLLGNTMQVLEMESEAGVAGALHGALSAGALATTFTCSQGLLLMIPNMYKIAGELLPCVLHVSARALAGEALSIFGDHQDVMAVRQAGWAMLCSHSVQEAQDMALVSHLATLKASVPFVHFFDGFRTSHEISKVSVLDQEAYRPLMAGVADAIEHHRANALNPAHPHQRGTSQGPDIYFQMLEAANKYYLAVPEIVQQTMDEVAAITGRPHKLFEYVGAPDAERVIVAMGSGCKVIEETVAYLNARGEKVGLLKVRLFRPWSAEHFLAGLPASAKKIAVLDRTKEAGSQGEPLYLDVAATLAKQAVAGGVLRSVVGGRYGLGSKDFTPAMAKAVFDNLSADKPKDAFTVGITDDVTFTSLRVGPEINTLPQGTYQCLFWGMGSDGTVGANKEAIKIIAKGDDTFAQAYFSYDAHKSGGVTVSHLRFGPKPITSSYLVGEADYLGIHLQSYLSKYDCLSRLKPGGVCVLNATWKSAREMEAALPAKVLRQLAALSPQLYVVDARAVADAVGLGKRINMVMQTVFFQLSGVVPMESAVPLLKESIKKAYGTLTSLQLCCCCCRFALQISFAEQRVFFQLSGVVPMESAVPLLKESIKKAYGKKGEKVVMQNCAAVDGAVSALVKIEVPAAWASANDAPEGRLGHSHTPAAQAAAAKGVAHFLEEVVKPVLAMEGDRLPVSVFRPGGFMPPGTTAIEQRTIASHVPVWEASNCTQCNICAFVCPHAAIRPVLATPEELAAAPAGFNTLPIKGSKDLAGYQYRVQVSPVDCTGCELCVHVCPDEALKAEPIAQVLAPESANWDFMKALPNRGDLFDKNTVRGSQFQQPLMEFSGACEGCGETPYVKLLTQMFGERMVVANATGCSSIWGGSAPSNPYTVNPITGRGPAWANSLFEDNAQFGLGIHMGLKQRRASYANAVKSVVADGSVGSPELRNALEEWLQVMDNGLLCHQASLALAPLLEAEAAAPGAPGALQYLAAGSKDLLEKPSVWIVGGDGWAYDIGFGGLDHVIASGEDVNILVLDTEMYSNTGGQKSKSTPLGAVVKFAAGGKSRAKKDLAMLAMETYGQDVYVASVCLEANYNQVMKAFAEAEAHKGVSLIVAYAPCVMQGISEGMACSVNEARAAVEVGYWPLYRWTPSTELPSTTDSEGYVHLAEHGKLTLDSKRIKGNLEDFLARENRFSSLTRKNPKASEELHHHLQDDINSRQAKLKRMEAEGKEMDRKDKPEQQA</sequence>
<evidence type="ECO:0000313" key="14">
    <source>
        <dbReference type="EMBL" id="SZX75550.1"/>
    </source>
</evidence>
<evidence type="ECO:0000313" key="15">
    <source>
        <dbReference type="Proteomes" id="UP000256970"/>
    </source>
</evidence>
<dbReference type="InterPro" id="IPR050722">
    <property type="entry name" value="Pyruvate:ferred/Flavod_OxRd"/>
</dbReference>
<dbReference type="InterPro" id="IPR033412">
    <property type="entry name" value="PFOR_II"/>
</dbReference>
<evidence type="ECO:0000256" key="11">
    <source>
        <dbReference type="ARBA" id="ARBA00076877"/>
    </source>
</evidence>
<dbReference type="Pfam" id="PF17147">
    <property type="entry name" value="PFOR_II"/>
    <property type="match status" value="1"/>
</dbReference>
<dbReference type="Pfam" id="PF01855">
    <property type="entry name" value="POR_N"/>
    <property type="match status" value="1"/>
</dbReference>
<evidence type="ECO:0000256" key="6">
    <source>
        <dbReference type="ARBA" id="ARBA00023004"/>
    </source>
</evidence>
<gene>
    <name evidence="14" type="ORF">BQ4739_LOCUS15831</name>
</gene>
<dbReference type="GO" id="GO:0006979">
    <property type="term" value="P:response to oxidative stress"/>
    <property type="evidence" value="ECO:0007669"/>
    <property type="project" value="TreeGrafter"/>
</dbReference>
<evidence type="ECO:0000256" key="3">
    <source>
        <dbReference type="ARBA" id="ARBA00022723"/>
    </source>
</evidence>
<proteinExistence type="inferred from homology"/>
<dbReference type="GO" id="GO:0051539">
    <property type="term" value="F:4 iron, 4 sulfur cluster binding"/>
    <property type="evidence" value="ECO:0007669"/>
    <property type="project" value="UniProtKB-KW"/>
</dbReference>
<dbReference type="FunFam" id="3.30.70.20:FF:000022">
    <property type="entry name" value="Pyruvate:ferredoxin (Flavodoxin) oxidoreductase"/>
    <property type="match status" value="1"/>
</dbReference>
<dbReference type="PROSITE" id="PS51379">
    <property type="entry name" value="4FE4S_FER_2"/>
    <property type="match status" value="2"/>
</dbReference>
<dbReference type="EC" id="1.2.1.51" evidence="10"/>
<evidence type="ECO:0000256" key="2">
    <source>
        <dbReference type="ARBA" id="ARBA00022485"/>
    </source>
</evidence>
<dbReference type="InterPro" id="IPR017896">
    <property type="entry name" value="4Fe4S_Fe-S-bd"/>
</dbReference>
<dbReference type="PANTHER" id="PTHR32154">
    <property type="entry name" value="PYRUVATE-FLAVODOXIN OXIDOREDUCTASE-RELATED"/>
    <property type="match status" value="1"/>
</dbReference>
<dbReference type="InterPro" id="IPR009014">
    <property type="entry name" value="Transketo_C/PFOR_II"/>
</dbReference>
<accession>A0A383WE57</accession>
<dbReference type="GO" id="GO:0050243">
    <property type="term" value="F:pyruvate dehydrogenase (NADP+) activity"/>
    <property type="evidence" value="ECO:0007669"/>
    <property type="project" value="UniProtKB-EC"/>
</dbReference>
<dbReference type="PROSITE" id="PS00198">
    <property type="entry name" value="4FE4S_FER_1"/>
    <property type="match status" value="1"/>
</dbReference>
<feature type="domain" description="4Fe-4S ferredoxin-type" evidence="13">
    <location>
        <begin position="834"/>
        <end position="863"/>
    </location>
</feature>
<dbReference type="FunFam" id="3.40.50.920:FF:000007">
    <property type="entry name" value="Pyruvate:ferredoxin (Flavodoxin) oxidoreductase"/>
    <property type="match status" value="1"/>
</dbReference>
<name>A0A383WE57_TETOB</name>
<dbReference type="SUPFAM" id="SSF54862">
    <property type="entry name" value="4Fe-4S ferredoxins"/>
    <property type="match status" value="1"/>
</dbReference>
<keyword evidence="2" id="KW-0004">4Fe-4S</keyword>
<dbReference type="Gene3D" id="3.40.920.10">
    <property type="entry name" value="Pyruvate-ferredoxin oxidoreductase, PFOR, domain III"/>
    <property type="match status" value="2"/>
</dbReference>
<feature type="domain" description="4Fe-4S ferredoxin-type" evidence="13">
    <location>
        <begin position="891"/>
        <end position="920"/>
    </location>
</feature>
<keyword evidence="4" id="KW-0249">Electron transport</keyword>
<keyword evidence="7" id="KW-0411">Iron-sulfur</keyword>
<dbReference type="Gene3D" id="3.40.50.970">
    <property type="match status" value="2"/>
</dbReference>
<dbReference type="InterPro" id="IPR029061">
    <property type="entry name" value="THDP-binding"/>
</dbReference>
<dbReference type="InterPro" id="IPR019752">
    <property type="entry name" value="Pyrv/ketoisovalerate_OxRed_cat"/>
</dbReference>
<keyword evidence="5" id="KW-0560">Oxidoreductase</keyword>
<comment type="catalytic activity">
    <reaction evidence="8">
        <text>pyruvate + NADP(+) + CoA = acetyl-CoA + CO2 + NADPH</text>
        <dbReference type="Rhea" id="RHEA:17425"/>
        <dbReference type="ChEBI" id="CHEBI:15361"/>
        <dbReference type="ChEBI" id="CHEBI:16526"/>
        <dbReference type="ChEBI" id="CHEBI:57287"/>
        <dbReference type="ChEBI" id="CHEBI:57288"/>
        <dbReference type="ChEBI" id="CHEBI:57783"/>
        <dbReference type="ChEBI" id="CHEBI:58349"/>
        <dbReference type="EC" id="1.2.1.51"/>
    </reaction>
</comment>
<dbReference type="SUPFAM" id="SSF52518">
    <property type="entry name" value="Thiamin diphosphate-binding fold (THDP-binding)"/>
    <property type="match status" value="2"/>
</dbReference>
<reference evidence="14 15" key="1">
    <citation type="submission" date="2016-10" db="EMBL/GenBank/DDBJ databases">
        <authorList>
            <person name="Cai Z."/>
        </authorList>
    </citation>
    <scope>NUCLEOTIDE SEQUENCE [LARGE SCALE GENOMIC DNA]</scope>
</reference>
<dbReference type="Pfam" id="PF01558">
    <property type="entry name" value="POR"/>
    <property type="match status" value="1"/>
</dbReference>
<dbReference type="Pfam" id="PF10371">
    <property type="entry name" value="EKR"/>
    <property type="match status" value="1"/>
</dbReference>
<feature type="region of interest" description="Disordered" evidence="12">
    <location>
        <begin position="1314"/>
        <end position="1359"/>
    </location>
</feature>
<keyword evidence="6" id="KW-0408">Iron</keyword>
<dbReference type="GO" id="GO:0005506">
    <property type="term" value="F:iron ion binding"/>
    <property type="evidence" value="ECO:0007669"/>
    <property type="project" value="InterPro"/>
</dbReference>
<dbReference type="Proteomes" id="UP000256970">
    <property type="component" value="Unassembled WGS sequence"/>
</dbReference>
<feature type="compositionally biased region" description="Polar residues" evidence="12">
    <location>
        <begin position="63"/>
        <end position="80"/>
    </location>
</feature>
<dbReference type="InterPro" id="IPR002880">
    <property type="entry name" value="Pyrv_Fd/Flavodoxin_OxRdtase_N"/>
</dbReference>
<dbReference type="GO" id="GO:0030976">
    <property type="term" value="F:thiamine pyrophosphate binding"/>
    <property type="evidence" value="ECO:0007669"/>
    <property type="project" value="InterPro"/>
</dbReference>
<dbReference type="SUPFAM" id="SSF52922">
    <property type="entry name" value="TK C-terminal domain-like"/>
    <property type="match status" value="1"/>
</dbReference>
<dbReference type="Pfam" id="PF02775">
    <property type="entry name" value="TPP_enzyme_C"/>
    <property type="match status" value="1"/>
</dbReference>
<evidence type="ECO:0000256" key="8">
    <source>
        <dbReference type="ARBA" id="ARBA00053024"/>
    </source>
</evidence>
<dbReference type="NCBIfam" id="TIGR02176">
    <property type="entry name" value="pyruv_ox_red"/>
    <property type="match status" value="1"/>
</dbReference>
<evidence type="ECO:0000256" key="9">
    <source>
        <dbReference type="ARBA" id="ARBA00061065"/>
    </source>
</evidence>
<dbReference type="Pfam" id="PF12838">
    <property type="entry name" value="Fer4_7"/>
    <property type="match status" value="1"/>
</dbReference>
<feature type="compositionally biased region" description="Basic and acidic residues" evidence="12">
    <location>
        <begin position="1340"/>
        <end position="1359"/>
    </location>
</feature>
<dbReference type="Gene3D" id="4.10.780.10">
    <property type="entry name" value="Pyruvate-flavodoxin oxidoreductase, EKR domain"/>
    <property type="match status" value="1"/>
</dbReference>
<dbReference type="InterPro" id="IPR037112">
    <property type="entry name" value="Pyrv-flavodox_OxR_EKR_sf"/>
</dbReference>
<dbReference type="CDD" id="cd07034">
    <property type="entry name" value="TPP_PYR_PFOR_IOR-alpha_like"/>
    <property type="match status" value="1"/>
</dbReference>
<evidence type="ECO:0000256" key="12">
    <source>
        <dbReference type="SAM" id="MobiDB-lite"/>
    </source>
</evidence>
<protein>
    <recommendedName>
        <fullName evidence="10">pyruvate dehydrogenase (NADP(+))</fullName>
        <ecNumber evidence="10">1.2.1.51</ecNumber>
    </recommendedName>
    <alternativeName>
        <fullName evidence="11">Pyruvate:NADP(+) oxidoreductase</fullName>
    </alternativeName>
</protein>
<dbReference type="InterPro" id="IPR011766">
    <property type="entry name" value="TPP_enzyme_TPP-bd"/>
</dbReference>
<dbReference type="STRING" id="3088.A0A383WE57"/>
<evidence type="ECO:0000256" key="5">
    <source>
        <dbReference type="ARBA" id="ARBA00023002"/>
    </source>
</evidence>
<keyword evidence="1" id="KW-0813">Transport</keyword>
<dbReference type="SUPFAM" id="SSF53323">
    <property type="entry name" value="Pyruvate-ferredoxin oxidoreductase, PFOR, domain III"/>
    <property type="match status" value="2"/>
</dbReference>
<organism evidence="14 15">
    <name type="scientific">Tetradesmus obliquus</name>
    <name type="common">Green alga</name>
    <name type="synonym">Acutodesmus obliquus</name>
    <dbReference type="NCBI Taxonomy" id="3088"/>
    <lineage>
        <taxon>Eukaryota</taxon>
        <taxon>Viridiplantae</taxon>
        <taxon>Chlorophyta</taxon>
        <taxon>core chlorophytes</taxon>
        <taxon>Chlorophyceae</taxon>
        <taxon>CS clade</taxon>
        <taxon>Sphaeropleales</taxon>
        <taxon>Scenedesmaceae</taxon>
        <taxon>Tetradesmus</taxon>
    </lineage>
</organism>
<keyword evidence="15" id="KW-1185">Reference proteome</keyword>
<dbReference type="InterPro" id="IPR019456">
    <property type="entry name" value="Pyrv-flavodox_OxRtase_EKR"/>
</dbReference>
<dbReference type="SMART" id="SM00890">
    <property type="entry name" value="EKR"/>
    <property type="match status" value="1"/>
</dbReference>
<feature type="compositionally biased region" description="Basic and acidic residues" evidence="12">
    <location>
        <begin position="1319"/>
        <end position="1333"/>
    </location>
</feature>
<evidence type="ECO:0000256" key="7">
    <source>
        <dbReference type="ARBA" id="ARBA00023014"/>
    </source>
</evidence>
<evidence type="ECO:0000256" key="1">
    <source>
        <dbReference type="ARBA" id="ARBA00022448"/>
    </source>
</evidence>
<dbReference type="Gene3D" id="3.30.70.20">
    <property type="match status" value="1"/>
</dbReference>
<feature type="region of interest" description="Disordered" evidence="12">
    <location>
        <begin position="60"/>
        <end position="88"/>
    </location>
</feature>
<dbReference type="FunFam" id="3.40.50.970:FF:000041">
    <property type="entry name" value="Pyruvate:ferredoxin (Flavodoxin) oxidoreductase"/>
    <property type="match status" value="1"/>
</dbReference>
<dbReference type="FunFam" id="3.40.50.970:FF:000012">
    <property type="entry name" value="Pyruvate:ferredoxin (Flavodoxin) oxidoreductase"/>
    <property type="match status" value="1"/>
</dbReference>
<evidence type="ECO:0000256" key="10">
    <source>
        <dbReference type="ARBA" id="ARBA00067011"/>
    </source>
</evidence>
<dbReference type="InterPro" id="IPR011895">
    <property type="entry name" value="Pyrv_flavodox_OxRed"/>
</dbReference>
<dbReference type="EMBL" id="FNXT01001235">
    <property type="protein sequence ID" value="SZX75550.1"/>
    <property type="molecule type" value="Genomic_DNA"/>
</dbReference>
<dbReference type="InterPro" id="IPR002869">
    <property type="entry name" value="Pyrv_flavodox_OxRed_cen"/>
</dbReference>
<dbReference type="PANTHER" id="PTHR32154:SF0">
    <property type="entry name" value="PYRUVATE-FLAVODOXIN OXIDOREDUCTASE-RELATED"/>
    <property type="match status" value="1"/>
</dbReference>
<evidence type="ECO:0000259" key="13">
    <source>
        <dbReference type="PROSITE" id="PS51379"/>
    </source>
</evidence>
<keyword evidence="3" id="KW-0479">Metal-binding</keyword>
<dbReference type="InterPro" id="IPR017900">
    <property type="entry name" value="4Fe4S_Fe_S_CS"/>
</dbReference>
<comment type="similarity">
    <text evidence="9">In the N-terminal section; belongs to the pyruvate:ferredoxin/flavodoxin oxidoreductase family.</text>
</comment>
<evidence type="ECO:0000256" key="4">
    <source>
        <dbReference type="ARBA" id="ARBA00022982"/>
    </source>
</evidence>